<evidence type="ECO:0000256" key="5">
    <source>
        <dbReference type="ARBA" id="ARBA00022777"/>
    </source>
</evidence>
<dbReference type="EMBL" id="PYGK01000027">
    <property type="protein sequence ID" value="PSL19575.1"/>
    <property type="molecule type" value="Genomic_DNA"/>
</dbReference>
<dbReference type="CDD" id="cd00082">
    <property type="entry name" value="HisKA"/>
    <property type="match status" value="1"/>
</dbReference>
<dbReference type="PRINTS" id="PR00344">
    <property type="entry name" value="BCTRLSENSOR"/>
</dbReference>
<dbReference type="NCBIfam" id="TIGR00229">
    <property type="entry name" value="sensory_box"/>
    <property type="match status" value="1"/>
</dbReference>
<evidence type="ECO:0000256" key="6">
    <source>
        <dbReference type="SAM" id="Coils"/>
    </source>
</evidence>
<evidence type="ECO:0000256" key="4">
    <source>
        <dbReference type="ARBA" id="ARBA00022679"/>
    </source>
</evidence>
<dbReference type="Pfam" id="PF00512">
    <property type="entry name" value="HisKA"/>
    <property type="match status" value="1"/>
</dbReference>
<keyword evidence="6" id="KW-0175">Coiled coil</keyword>
<dbReference type="InterPro" id="IPR004358">
    <property type="entry name" value="Sig_transdc_His_kin-like_C"/>
</dbReference>
<dbReference type="EC" id="2.7.13.3" evidence="2"/>
<dbReference type="Gene3D" id="3.30.450.20">
    <property type="entry name" value="PAS domain"/>
    <property type="match status" value="2"/>
</dbReference>
<dbReference type="InterPro" id="IPR003661">
    <property type="entry name" value="HisK_dim/P_dom"/>
</dbReference>
<dbReference type="SUPFAM" id="SSF47384">
    <property type="entry name" value="Homodimeric domain of signal transducing histidine kinase"/>
    <property type="match status" value="1"/>
</dbReference>
<gene>
    <name evidence="10" type="ORF">CLV42_12740</name>
</gene>
<evidence type="ECO:0000259" key="7">
    <source>
        <dbReference type="PROSITE" id="PS50109"/>
    </source>
</evidence>
<dbReference type="SUPFAM" id="SSF55785">
    <property type="entry name" value="PYP-like sensor domain (PAS domain)"/>
    <property type="match status" value="2"/>
</dbReference>
<dbReference type="Pfam" id="PF02518">
    <property type="entry name" value="HATPase_c"/>
    <property type="match status" value="1"/>
</dbReference>
<dbReference type="Gene3D" id="3.30.565.10">
    <property type="entry name" value="Histidine kinase-like ATPase, C-terminal domain"/>
    <property type="match status" value="1"/>
</dbReference>
<evidence type="ECO:0000259" key="9">
    <source>
        <dbReference type="PROSITE" id="PS50113"/>
    </source>
</evidence>
<dbReference type="SMART" id="SM00387">
    <property type="entry name" value="HATPase_c"/>
    <property type="match status" value="1"/>
</dbReference>
<dbReference type="SMART" id="SM00091">
    <property type="entry name" value="PAS"/>
    <property type="match status" value="2"/>
</dbReference>
<dbReference type="RefSeq" id="WP_106606246.1">
    <property type="nucleotide sequence ID" value="NZ_PYGK01000027.1"/>
</dbReference>
<keyword evidence="4" id="KW-0808">Transferase</keyword>
<reference evidence="10 11" key="1">
    <citation type="submission" date="2018-03" db="EMBL/GenBank/DDBJ databases">
        <title>Genomic Encyclopedia of Archaeal and Bacterial Type Strains, Phase II (KMG-II): from individual species to whole genera.</title>
        <authorList>
            <person name="Goeker M."/>
        </authorList>
    </citation>
    <scope>NUCLEOTIDE SEQUENCE [LARGE SCALE GENOMIC DNA]</scope>
    <source>
        <strain evidence="10 11">DSM 18107</strain>
    </source>
</reference>
<proteinExistence type="predicted"/>
<dbReference type="InterPro" id="IPR036097">
    <property type="entry name" value="HisK_dim/P_sf"/>
</dbReference>
<comment type="catalytic activity">
    <reaction evidence="1">
        <text>ATP + protein L-histidine = ADP + protein N-phospho-L-histidine.</text>
        <dbReference type="EC" id="2.7.13.3"/>
    </reaction>
</comment>
<name>A0A2P8FCY8_9BACT</name>
<dbReference type="PROSITE" id="PS50113">
    <property type="entry name" value="PAC"/>
    <property type="match status" value="1"/>
</dbReference>
<dbReference type="InterPro" id="IPR052162">
    <property type="entry name" value="Sensor_kinase/Photoreceptor"/>
</dbReference>
<dbReference type="Pfam" id="PF13426">
    <property type="entry name" value="PAS_9"/>
    <property type="match status" value="2"/>
</dbReference>
<dbReference type="CDD" id="cd00130">
    <property type="entry name" value="PAS"/>
    <property type="match status" value="1"/>
</dbReference>
<organism evidence="10 11">
    <name type="scientific">Chitinophaga ginsengisoli</name>
    <dbReference type="NCBI Taxonomy" id="363837"/>
    <lineage>
        <taxon>Bacteria</taxon>
        <taxon>Pseudomonadati</taxon>
        <taxon>Bacteroidota</taxon>
        <taxon>Chitinophagia</taxon>
        <taxon>Chitinophagales</taxon>
        <taxon>Chitinophagaceae</taxon>
        <taxon>Chitinophaga</taxon>
    </lineage>
</organism>
<dbReference type="InterPro" id="IPR003594">
    <property type="entry name" value="HATPase_dom"/>
</dbReference>
<dbReference type="InterPro" id="IPR000014">
    <property type="entry name" value="PAS"/>
</dbReference>
<dbReference type="Proteomes" id="UP000240978">
    <property type="component" value="Unassembled WGS sequence"/>
</dbReference>
<keyword evidence="11" id="KW-1185">Reference proteome</keyword>
<dbReference type="Gene3D" id="1.10.287.130">
    <property type="match status" value="1"/>
</dbReference>
<dbReference type="InterPro" id="IPR036890">
    <property type="entry name" value="HATPase_C_sf"/>
</dbReference>
<dbReference type="PROSITE" id="PS50109">
    <property type="entry name" value="HIS_KIN"/>
    <property type="match status" value="1"/>
</dbReference>
<feature type="domain" description="Histidine kinase" evidence="7">
    <location>
        <begin position="309"/>
        <end position="535"/>
    </location>
</feature>
<feature type="coiled-coil region" evidence="6">
    <location>
        <begin position="144"/>
        <end position="174"/>
    </location>
</feature>
<evidence type="ECO:0000256" key="2">
    <source>
        <dbReference type="ARBA" id="ARBA00012438"/>
    </source>
</evidence>
<evidence type="ECO:0000256" key="3">
    <source>
        <dbReference type="ARBA" id="ARBA00022553"/>
    </source>
</evidence>
<dbReference type="OrthoDB" id="9766459at2"/>
<evidence type="ECO:0000256" key="1">
    <source>
        <dbReference type="ARBA" id="ARBA00000085"/>
    </source>
</evidence>
<dbReference type="PANTHER" id="PTHR43304:SF1">
    <property type="entry name" value="PAC DOMAIN-CONTAINING PROTEIN"/>
    <property type="match status" value="1"/>
</dbReference>
<dbReference type="InterPro" id="IPR005467">
    <property type="entry name" value="His_kinase_dom"/>
</dbReference>
<keyword evidence="5" id="KW-0418">Kinase</keyword>
<dbReference type="PANTHER" id="PTHR43304">
    <property type="entry name" value="PHYTOCHROME-LIKE PROTEIN CPH1"/>
    <property type="match status" value="1"/>
</dbReference>
<accession>A0A2P8FCY8</accession>
<feature type="domain" description="PAS" evidence="8">
    <location>
        <begin position="164"/>
        <end position="237"/>
    </location>
</feature>
<evidence type="ECO:0000259" key="8">
    <source>
        <dbReference type="PROSITE" id="PS50112"/>
    </source>
</evidence>
<keyword evidence="3" id="KW-0597">Phosphoprotein</keyword>
<comment type="caution">
    <text evidence="10">The sequence shown here is derived from an EMBL/GenBank/DDBJ whole genome shotgun (WGS) entry which is preliminary data.</text>
</comment>
<dbReference type="GO" id="GO:0000155">
    <property type="term" value="F:phosphorelay sensor kinase activity"/>
    <property type="evidence" value="ECO:0007669"/>
    <property type="project" value="InterPro"/>
</dbReference>
<evidence type="ECO:0000313" key="11">
    <source>
        <dbReference type="Proteomes" id="UP000240978"/>
    </source>
</evidence>
<feature type="domain" description="PAC" evidence="9">
    <location>
        <begin position="239"/>
        <end position="291"/>
    </location>
</feature>
<dbReference type="InterPro" id="IPR035965">
    <property type="entry name" value="PAS-like_dom_sf"/>
</dbReference>
<dbReference type="SUPFAM" id="SSF55874">
    <property type="entry name" value="ATPase domain of HSP90 chaperone/DNA topoisomerase II/histidine kinase"/>
    <property type="match status" value="1"/>
</dbReference>
<dbReference type="AlphaFoldDB" id="A0A2P8FCY8"/>
<sequence length="535" mass="61078">MDRGFNTTISNAFLTDAGISQLDLLQLLPMAACIYNASGKMIFYNEAAARLWGRNPTLRQANDIYDAALPCYTAEDLYLSHDAAMLSALIKEGAPCDDWQVVMERPDKSKVLLKGTLLPLKDKNGVTTAVLHCFQEITVTTAALQEIDEHIARYTHLNEELKRSEERYHKMIEEVEDYAILMLDKSGIIQNWNKGAEKIKGYLESEIVGKHFSIFYLQEDRARHLPERLITEARETGKAVQEGWRVRKNGSRFWGSIVITALHDAEQHVIGFSKVTRDLTEKKLAEDKIRQYANELEFQNKELEQFAYAAAHDMKEPLRKIQFYNNYIFDNSGLLLPEKAREYLMRSISAASRMRGLIDDLLTYSQASSFSQEMVETDLNEVIREVISSHHDIIEKNNVIIEADQFPVMRVIPFQFAQLFDNLLGNALKYRHPERQPHITIRAEKTAEPPDVRNTDFADLCYYRFSIADNGIGFEPDYADKLFELFQRLHSQPGITGSGIGLAICKKIVLNHHGVIKAYGNPGQGARFDIYIPCE</sequence>
<dbReference type="InterPro" id="IPR000700">
    <property type="entry name" value="PAS-assoc_C"/>
</dbReference>
<evidence type="ECO:0000313" key="10">
    <source>
        <dbReference type="EMBL" id="PSL19575.1"/>
    </source>
</evidence>
<protein>
    <recommendedName>
        <fullName evidence="2">histidine kinase</fullName>
        <ecNumber evidence="2">2.7.13.3</ecNumber>
    </recommendedName>
</protein>
<dbReference type="SMART" id="SM00388">
    <property type="entry name" value="HisKA"/>
    <property type="match status" value="1"/>
</dbReference>
<dbReference type="PROSITE" id="PS50112">
    <property type="entry name" value="PAS"/>
    <property type="match status" value="1"/>
</dbReference>